<evidence type="ECO:0000313" key="2">
    <source>
        <dbReference type="Proteomes" id="UP000247555"/>
    </source>
</evidence>
<evidence type="ECO:0000313" key="1">
    <source>
        <dbReference type="EMBL" id="PXX75804.1"/>
    </source>
</evidence>
<gene>
    <name evidence="1" type="ORF">DFR34_12541</name>
</gene>
<evidence type="ECO:0008006" key="3">
    <source>
        <dbReference type="Google" id="ProtNLM"/>
    </source>
</evidence>
<organism evidence="1 2">
    <name type="scientific">Rivihabitans pingtungensis</name>
    <dbReference type="NCBI Taxonomy" id="1054498"/>
    <lineage>
        <taxon>Bacteria</taxon>
        <taxon>Pseudomonadati</taxon>
        <taxon>Pseudomonadota</taxon>
        <taxon>Betaproteobacteria</taxon>
        <taxon>Neisseriales</taxon>
        <taxon>Aquaspirillaceae</taxon>
        <taxon>Rivihabitans</taxon>
    </lineage>
</organism>
<dbReference type="AlphaFoldDB" id="A0A318KK82"/>
<accession>A0A318KK82</accession>
<name>A0A318KK82_9NEIS</name>
<dbReference type="RefSeq" id="WP_110391838.1">
    <property type="nucleotide sequence ID" value="NZ_QJKI01000025.1"/>
</dbReference>
<dbReference type="Pfam" id="PF11142">
    <property type="entry name" value="DUF2917"/>
    <property type="match status" value="1"/>
</dbReference>
<dbReference type="EMBL" id="QJKI01000025">
    <property type="protein sequence ID" value="PXX75804.1"/>
    <property type="molecule type" value="Genomic_DNA"/>
</dbReference>
<protein>
    <recommendedName>
        <fullName evidence="3">DUF2917 family protein</fullName>
    </recommendedName>
</protein>
<dbReference type="InterPro" id="IPR011051">
    <property type="entry name" value="RmlC_Cupin_sf"/>
</dbReference>
<proteinExistence type="predicted"/>
<dbReference type="SUPFAM" id="SSF51182">
    <property type="entry name" value="RmlC-like cupins"/>
    <property type="match status" value="1"/>
</dbReference>
<comment type="caution">
    <text evidence="1">The sequence shown here is derived from an EMBL/GenBank/DDBJ whole genome shotgun (WGS) entry which is preliminary data.</text>
</comment>
<dbReference type="InterPro" id="IPR021317">
    <property type="entry name" value="DUF2917"/>
</dbReference>
<dbReference type="OrthoDB" id="9181235at2"/>
<sequence>MTPTRHCVAAGQLLTLPARAGQLARCASGVLWLTAGDGDVVLRPGDSYPVPADGPLLVEAADQGVLLLETPNPQTRHRPRPLRYPGLGRGAVWVLG</sequence>
<keyword evidence="2" id="KW-1185">Reference proteome</keyword>
<reference evidence="1 2" key="1">
    <citation type="submission" date="2018-05" db="EMBL/GenBank/DDBJ databases">
        <title>Genomic Encyclopedia of Type Strains, Phase IV (KMG-IV): sequencing the most valuable type-strain genomes for metagenomic binning, comparative biology and taxonomic classification.</title>
        <authorList>
            <person name="Goeker M."/>
        </authorList>
    </citation>
    <scope>NUCLEOTIDE SEQUENCE [LARGE SCALE GENOMIC DNA]</scope>
    <source>
        <strain evidence="1 2">DSM 29661</strain>
    </source>
</reference>
<dbReference type="Proteomes" id="UP000247555">
    <property type="component" value="Unassembled WGS sequence"/>
</dbReference>